<dbReference type="GO" id="GO:0005829">
    <property type="term" value="C:cytosol"/>
    <property type="evidence" value="ECO:0007669"/>
    <property type="project" value="TreeGrafter"/>
</dbReference>
<dbReference type="SUPFAM" id="SSF53067">
    <property type="entry name" value="Actin-like ATPase domain"/>
    <property type="match status" value="2"/>
</dbReference>
<dbReference type="PANTHER" id="PTHR11735">
    <property type="entry name" value="TRNA N6-ADENOSINE THREONYLCARBAMOYLTRANSFERASE"/>
    <property type="match status" value="1"/>
</dbReference>
<sequence length="229" mass="25614">MLILGISATTKTGSIAIYDEDRGLLGEVTVDIEKTHSGTLLDKIDKLLEWTSKKISDIDEVAVSNGPGSFTGVRIAIATVKGLFFVKKIPVYPVNELDALAYQVNMPGEKVVSVIDSRKEKIYYSISRIEKDGLKLLEGYHVAKLDDLLEKLHAENCDYYFSGDGAFNYRGKISDKLGEKAKFPLYSNIKIKASTLILIRKNYEKADIYSLKPYYLEKSQAEKEIKNGT</sequence>
<reference evidence="2 3" key="2">
    <citation type="journal article" date="2010" name="Stand. Genomic Sci.">
        <title>Complete genome sequence of Sebaldella termitidis type strain (NCTC 11300).</title>
        <authorList>
            <person name="Harmon-Smith M."/>
            <person name="Celia L."/>
            <person name="Chertkov O."/>
            <person name="Lapidus A."/>
            <person name="Copeland A."/>
            <person name="Glavina Del Rio T."/>
            <person name="Nolan M."/>
            <person name="Lucas S."/>
            <person name="Tice H."/>
            <person name="Cheng J.F."/>
            <person name="Han C."/>
            <person name="Detter J.C."/>
            <person name="Bruce D."/>
            <person name="Goodwin L."/>
            <person name="Pitluck S."/>
            <person name="Pati A."/>
            <person name="Liolios K."/>
            <person name="Ivanova N."/>
            <person name="Mavromatis K."/>
            <person name="Mikhailova N."/>
            <person name="Chen A."/>
            <person name="Palaniappan K."/>
            <person name="Land M."/>
            <person name="Hauser L."/>
            <person name="Chang Y.J."/>
            <person name="Jeffries C.D."/>
            <person name="Brettin T."/>
            <person name="Goker M."/>
            <person name="Beck B."/>
            <person name="Bristow J."/>
            <person name="Eisen J.A."/>
            <person name="Markowitz V."/>
            <person name="Hugenholtz P."/>
            <person name="Kyrpides N.C."/>
            <person name="Klenk H.P."/>
            <person name="Chen F."/>
        </authorList>
    </citation>
    <scope>NUCLEOTIDE SEQUENCE [LARGE SCALE GENOMIC DNA]</scope>
    <source>
        <strain evidence="3">ATCC 33386 / NCTC 11300</strain>
    </source>
</reference>
<name>D1AP17_SEBTE</name>
<dbReference type="AlphaFoldDB" id="D1AP17"/>
<dbReference type="InterPro" id="IPR000905">
    <property type="entry name" value="Gcp-like_dom"/>
</dbReference>
<dbReference type="KEGG" id="str:Sterm_0618"/>
<dbReference type="eggNOG" id="COG1214">
    <property type="taxonomic scope" value="Bacteria"/>
</dbReference>
<feature type="domain" description="Gcp-like" evidence="1">
    <location>
        <begin position="33"/>
        <end position="172"/>
    </location>
</feature>
<organism evidence="2 3">
    <name type="scientific">Sebaldella termitidis (strain ATCC 33386 / NCTC 11300)</name>
    <dbReference type="NCBI Taxonomy" id="526218"/>
    <lineage>
        <taxon>Bacteria</taxon>
        <taxon>Fusobacteriati</taxon>
        <taxon>Fusobacteriota</taxon>
        <taxon>Fusobacteriia</taxon>
        <taxon>Fusobacteriales</taxon>
        <taxon>Leptotrichiaceae</taxon>
        <taxon>Sebaldella</taxon>
    </lineage>
</organism>
<keyword evidence="3" id="KW-1185">Reference proteome</keyword>
<dbReference type="Pfam" id="PF00814">
    <property type="entry name" value="TsaD"/>
    <property type="match status" value="1"/>
</dbReference>
<dbReference type="GO" id="GO:0002949">
    <property type="term" value="P:tRNA threonylcarbamoyladenosine modification"/>
    <property type="evidence" value="ECO:0007669"/>
    <property type="project" value="InterPro"/>
</dbReference>
<protein>
    <submittedName>
        <fullName evidence="2">Peptidase M22 glycoprotease</fullName>
    </submittedName>
</protein>
<reference evidence="3" key="1">
    <citation type="submission" date="2009-09" db="EMBL/GenBank/DDBJ databases">
        <title>The complete chromosome of Sebaldella termitidis ATCC 33386.</title>
        <authorList>
            <consortium name="US DOE Joint Genome Institute (JGI-PGF)"/>
            <person name="Lucas S."/>
            <person name="Copeland A."/>
            <person name="Lapidus A."/>
            <person name="Glavina del Rio T."/>
            <person name="Dalin E."/>
            <person name="Tice H."/>
            <person name="Bruce D."/>
            <person name="Goodwin L."/>
            <person name="Pitluck S."/>
            <person name="Kyrpides N."/>
            <person name="Mavromatis K."/>
            <person name="Ivanova N."/>
            <person name="Mikhailova N."/>
            <person name="Sims D."/>
            <person name="Meincke L."/>
            <person name="Brettin T."/>
            <person name="Detter J.C."/>
            <person name="Han C."/>
            <person name="Larimer F."/>
            <person name="Land M."/>
            <person name="Hauser L."/>
            <person name="Markowitz V."/>
            <person name="Cheng J.F."/>
            <person name="Hugenholtz P."/>
            <person name="Woyke T."/>
            <person name="Wu D."/>
            <person name="Eisen J.A."/>
        </authorList>
    </citation>
    <scope>NUCLEOTIDE SEQUENCE [LARGE SCALE GENOMIC DNA]</scope>
    <source>
        <strain evidence="3">ATCC 33386 / NCTC 11300</strain>
    </source>
</reference>
<dbReference type="InterPro" id="IPR043129">
    <property type="entry name" value="ATPase_NBD"/>
</dbReference>
<dbReference type="InterPro" id="IPR022496">
    <property type="entry name" value="T6A_TsaB"/>
</dbReference>
<dbReference type="NCBIfam" id="TIGR03725">
    <property type="entry name" value="T6A_YeaZ"/>
    <property type="match status" value="1"/>
</dbReference>
<proteinExistence type="predicted"/>
<dbReference type="Gene3D" id="3.30.420.40">
    <property type="match status" value="2"/>
</dbReference>
<dbReference type="HOGENOM" id="CLU_064886_0_0_0"/>
<evidence type="ECO:0000313" key="2">
    <source>
        <dbReference type="EMBL" id="ACZ07491.1"/>
    </source>
</evidence>
<dbReference type="Proteomes" id="UP000000845">
    <property type="component" value="Chromosome"/>
</dbReference>
<evidence type="ECO:0000259" key="1">
    <source>
        <dbReference type="Pfam" id="PF00814"/>
    </source>
</evidence>
<dbReference type="PANTHER" id="PTHR11735:SF11">
    <property type="entry name" value="TRNA THREONYLCARBAMOYLADENOSINE BIOSYNTHESIS PROTEIN TSAB"/>
    <property type="match status" value="1"/>
</dbReference>
<evidence type="ECO:0000313" key="3">
    <source>
        <dbReference type="Proteomes" id="UP000000845"/>
    </source>
</evidence>
<accession>D1AP17</accession>
<dbReference type="RefSeq" id="WP_012860087.1">
    <property type="nucleotide sequence ID" value="NC_013517.1"/>
</dbReference>
<gene>
    <name evidence="2" type="ordered locus">Sterm_0618</name>
</gene>
<dbReference type="STRING" id="526218.Sterm_0618"/>
<dbReference type="EMBL" id="CP001739">
    <property type="protein sequence ID" value="ACZ07491.1"/>
    <property type="molecule type" value="Genomic_DNA"/>
</dbReference>
<dbReference type="CDD" id="cd24032">
    <property type="entry name" value="ASKHA_NBD_TsaB"/>
    <property type="match status" value="1"/>
</dbReference>